<dbReference type="Proteomes" id="UP000092932">
    <property type="component" value="Chromosome"/>
</dbReference>
<dbReference type="AlphaFoldDB" id="A0A1B2AFE5"/>
<evidence type="ECO:0000313" key="1">
    <source>
        <dbReference type="EMBL" id="ANY20864.1"/>
    </source>
</evidence>
<keyword evidence="2" id="KW-1185">Reference proteome</keyword>
<sequence length="129" mass="14587">MMARVFEFTSDAFPRTADDDELVNSDSMHGHTLATFLIDELSKRGISAEIGCAEDWGWYCPVKSDGPAETWFGCVGTDNEYFVQVQPEGTHVRRWFRKVPVGEMPDRVFEALFEIVSNSGKVLRGPTRH</sequence>
<proteinExistence type="predicted"/>
<evidence type="ECO:0000313" key="2">
    <source>
        <dbReference type="Proteomes" id="UP000092932"/>
    </source>
</evidence>
<dbReference type="STRING" id="692370.A6F68_02365"/>
<accession>A0A1B2AFE5</accession>
<reference evidence="1 2" key="1">
    <citation type="submission" date="2016-07" db="EMBL/GenBank/DDBJ databases">
        <title>Complete genome sequence of Altererythrobacter dongtanensis KCTC 22672, a type strain with esterase isolated from tidal flat.</title>
        <authorList>
            <person name="Cheng H."/>
            <person name="Wu Y.-H."/>
            <person name="Zhou P."/>
            <person name="Huo Y.-Y."/>
            <person name="Wang C.-S."/>
            <person name="Xu X.-W."/>
        </authorList>
    </citation>
    <scope>NUCLEOTIDE SEQUENCE [LARGE SCALE GENOMIC DNA]</scope>
    <source>
        <strain evidence="1 2">KCTC 22672</strain>
    </source>
</reference>
<gene>
    <name evidence="1" type="ORF">A6F68_02365</name>
</gene>
<organism evidence="1 2">
    <name type="scientific">Tsuneonella dongtanensis</name>
    <dbReference type="NCBI Taxonomy" id="692370"/>
    <lineage>
        <taxon>Bacteria</taxon>
        <taxon>Pseudomonadati</taxon>
        <taxon>Pseudomonadota</taxon>
        <taxon>Alphaproteobacteria</taxon>
        <taxon>Sphingomonadales</taxon>
        <taxon>Erythrobacteraceae</taxon>
        <taxon>Tsuneonella</taxon>
    </lineage>
</organism>
<protein>
    <submittedName>
        <fullName evidence="1">Uncharacterized protein</fullName>
    </submittedName>
</protein>
<dbReference type="EMBL" id="CP016591">
    <property type="protein sequence ID" value="ANY20864.1"/>
    <property type="molecule type" value="Genomic_DNA"/>
</dbReference>
<name>A0A1B2AFE5_9SPHN</name>
<dbReference type="KEGG" id="ado:A6F68_02365"/>
<dbReference type="RefSeq" id="WP_067680260.1">
    <property type="nucleotide sequence ID" value="NZ_CP016591.1"/>
</dbReference>